<dbReference type="PANTHER" id="PTHR46525:SF18">
    <property type="entry name" value="SENESCENCE REGULATOR S40"/>
    <property type="match status" value="1"/>
</dbReference>
<keyword evidence="4" id="KW-1185">Reference proteome</keyword>
<dbReference type="PANTHER" id="PTHR46525">
    <property type="entry name" value="EMB|CAB72159.1"/>
    <property type="match status" value="1"/>
</dbReference>
<evidence type="ECO:0008006" key="5">
    <source>
        <dbReference type="Google" id="ProtNLM"/>
    </source>
</evidence>
<evidence type="ECO:0000313" key="4">
    <source>
        <dbReference type="Proteomes" id="UP001279734"/>
    </source>
</evidence>
<dbReference type="Pfam" id="PF04520">
    <property type="entry name" value="Senescence_reg"/>
    <property type="match status" value="1"/>
</dbReference>
<evidence type="ECO:0000313" key="3">
    <source>
        <dbReference type="EMBL" id="GMH05312.1"/>
    </source>
</evidence>
<organism evidence="3 4">
    <name type="scientific">Nepenthes gracilis</name>
    <name type="common">Slender pitcher plant</name>
    <dbReference type="NCBI Taxonomy" id="150966"/>
    <lineage>
        <taxon>Eukaryota</taxon>
        <taxon>Viridiplantae</taxon>
        <taxon>Streptophyta</taxon>
        <taxon>Embryophyta</taxon>
        <taxon>Tracheophyta</taxon>
        <taxon>Spermatophyta</taxon>
        <taxon>Magnoliopsida</taxon>
        <taxon>eudicotyledons</taxon>
        <taxon>Gunneridae</taxon>
        <taxon>Pentapetalae</taxon>
        <taxon>Caryophyllales</taxon>
        <taxon>Nepenthaceae</taxon>
        <taxon>Nepenthes</taxon>
    </lineage>
</organism>
<comment type="similarity">
    <text evidence="1">Belongs to the senescence regulator S40 family.</text>
</comment>
<dbReference type="Proteomes" id="UP001279734">
    <property type="component" value="Unassembled WGS sequence"/>
</dbReference>
<sequence>MAKGRRLTSSRSERYLGSYARSHGGGSGTDSLEFGEDDVWSTDDSAADREPILGGGSGYDWNSRADLGSNGNVTGRERPRATRRDRQVGGLSLAFEDSTSSRVVHQFHAQENGVTGTPSRQHHMATSAPVNVPEWNKILRVSSVESLNDPDDGFDEHDSGMDPPHEYLARSRKMAATSVFEGVGRTLRGRDLSRLRDAVWSQTGFDG</sequence>
<gene>
    <name evidence="3" type="ORF">Nepgr_007152</name>
</gene>
<protein>
    <recommendedName>
        <fullName evidence="5">Senescence regulator</fullName>
    </recommendedName>
</protein>
<reference evidence="3" key="1">
    <citation type="submission" date="2023-05" db="EMBL/GenBank/DDBJ databases">
        <title>Nepenthes gracilis genome sequencing.</title>
        <authorList>
            <person name="Fukushima K."/>
        </authorList>
    </citation>
    <scope>NUCLEOTIDE SEQUENCE</scope>
    <source>
        <strain evidence="3">SING2019-196</strain>
    </source>
</reference>
<evidence type="ECO:0000256" key="1">
    <source>
        <dbReference type="ARBA" id="ARBA00034773"/>
    </source>
</evidence>
<evidence type="ECO:0000256" key="2">
    <source>
        <dbReference type="SAM" id="MobiDB-lite"/>
    </source>
</evidence>
<accession>A0AAD3S760</accession>
<dbReference type="AlphaFoldDB" id="A0AAD3S760"/>
<dbReference type="InterPro" id="IPR007608">
    <property type="entry name" value="Senescence_reg_S40"/>
</dbReference>
<name>A0AAD3S760_NEPGR</name>
<dbReference type="GO" id="GO:0010150">
    <property type="term" value="P:leaf senescence"/>
    <property type="evidence" value="ECO:0007669"/>
    <property type="project" value="UniProtKB-ARBA"/>
</dbReference>
<comment type="caution">
    <text evidence="3">The sequence shown here is derived from an EMBL/GenBank/DDBJ whole genome shotgun (WGS) entry which is preliminary data.</text>
</comment>
<dbReference type="EMBL" id="BSYO01000005">
    <property type="protein sequence ID" value="GMH05312.1"/>
    <property type="molecule type" value="Genomic_DNA"/>
</dbReference>
<feature type="compositionally biased region" description="Basic and acidic residues" evidence="2">
    <location>
        <begin position="75"/>
        <end position="87"/>
    </location>
</feature>
<proteinExistence type="inferred from homology"/>
<feature type="region of interest" description="Disordered" evidence="2">
    <location>
        <begin position="1"/>
        <end position="89"/>
    </location>
</feature>